<gene>
    <name evidence="2" type="ORF">FB384_005135</name>
</gene>
<dbReference type="RefSeq" id="WP_183787359.1">
    <property type="nucleotide sequence ID" value="NZ_JACIBS010000012.1"/>
</dbReference>
<dbReference type="AlphaFoldDB" id="A0A839XXT9"/>
<reference evidence="2 3" key="1">
    <citation type="submission" date="2020-08" db="EMBL/GenBank/DDBJ databases">
        <title>Sequencing the genomes of 1000 actinobacteria strains.</title>
        <authorList>
            <person name="Klenk H.-P."/>
        </authorList>
    </citation>
    <scope>NUCLEOTIDE SEQUENCE [LARGE SCALE GENOMIC DNA]</scope>
    <source>
        <strain evidence="2 3">DSM 45267</strain>
    </source>
</reference>
<feature type="domain" description="Beta-lactamase-related" evidence="1">
    <location>
        <begin position="16"/>
        <end position="358"/>
    </location>
</feature>
<comment type="caution">
    <text evidence="2">The sequence shown here is derived from an EMBL/GenBank/DDBJ whole genome shotgun (WGS) entry which is preliminary data.</text>
</comment>
<accession>A0A839XXT9</accession>
<dbReference type="InterPro" id="IPR012338">
    <property type="entry name" value="Beta-lactam/transpept-like"/>
</dbReference>
<dbReference type="PANTHER" id="PTHR43319">
    <property type="entry name" value="BETA-LACTAMASE-RELATED"/>
    <property type="match status" value="1"/>
</dbReference>
<name>A0A839XXT9_9PSEU</name>
<sequence>MTVHGSVAPGFDAVRDAFADVLADARGGASFAVVRDGRAVVDLWGGLADPASAVPWRDDTLCVLFSGTKGIVATVVAALDVLDPDAPVREVWPGFTADATIGHVLAHTAGLPYVDGEHDMLDNAACAALLAEQRPLWTPGTRVAYHALTYGHLVAELLRRATGRSVGTLVRETLAEPFGLDLHLGTPEYLDGRMARLLRAPGYAISTFLDDPERRKIVERMYAGLLDSDERMNSAAYRRAELAAGSATGTARSMARLYDLLGHGQVVAPDPLARATRTWSEGVDAINDRPLRFGLGYELGDPIGTYGPTSRSAGAFGHSGAGGGRHGAWPQAGLGFSFVTNELRSENADGRADRLLEALSASL</sequence>
<dbReference type="Pfam" id="PF00144">
    <property type="entry name" value="Beta-lactamase"/>
    <property type="match status" value="1"/>
</dbReference>
<dbReference type="InterPro" id="IPR052907">
    <property type="entry name" value="Beta-lactamase/esterase"/>
</dbReference>
<dbReference type="Gene3D" id="3.40.710.10">
    <property type="entry name" value="DD-peptidase/beta-lactamase superfamily"/>
    <property type="match status" value="1"/>
</dbReference>
<dbReference type="EMBL" id="JACIBS010000012">
    <property type="protein sequence ID" value="MBB3666174.1"/>
    <property type="molecule type" value="Genomic_DNA"/>
</dbReference>
<evidence type="ECO:0000313" key="2">
    <source>
        <dbReference type="EMBL" id="MBB3666174.1"/>
    </source>
</evidence>
<dbReference type="PANTHER" id="PTHR43319:SF3">
    <property type="entry name" value="BETA-LACTAMASE-RELATED DOMAIN-CONTAINING PROTEIN"/>
    <property type="match status" value="1"/>
</dbReference>
<evidence type="ECO:0000259" key="1">
    <source>
        <dbReference type="Pfam" id="PF00144"/>
    </source>
</evidence>
<evidence type="ECO:0000313" key="3">
    <source>
        <dbReference type="Proteomes" id="UP000564573"/>
    </source>
</evidence>
<dbReference type="InterPro" id="IPR001466">
    <property type="entry name" value="Beta-lactam-related"/>
</dbReference>
<organism evidence="2 3">
    <name type="scientific">Prauserella sediminis</name>
    <dbReference type="NCBI Taxonomy" id="577680"/>
    <lineage>
        <taxon>Bacteria</taxon>
        <taxon>Bacillati</taxon>
        <taxon>Actinomycetota</taxon>
        <taxon>Actinomycetes</taxon>
        <taxon>Pseudonocardiales</taxon>
        <taxon>Pseudonocardiaceae</taxon>
        <taxon>Prauserella</taxon>
        <taxon>Prauserella salsuginis group</taxon>
    </lineage>
</organism>
<dbReference type="Proteomes" id="UP000564573">
    <property type="component" value="Unassembled WGS sequence"/>
</dbReference>
<protein>
    <submittedName>
        <fullName evidence="2">CubicO group peptidase (Beta-lactamase class C family)</fullName>
    </submittedName>
</protein>
<dbReference type="SUPFAM" id="SSF56601">
    <property type="entry name" value="beta-lactamase/transpeptidase-like"/>
    <property type="match status" value="1"/>
</dbReference>
<proteinExistence type="predicted"/>
<keyword evidence="3" id="KW-1185">Reference proteome</keyword>